<organism evidence="2 3">
    <name type="scientific">Euplotes crassus</name>
    <dbReference type="NCBI Taxonomy" id="5936"/>
    <lineage>
        <taxon>Eukaryota</taxon>
        <taxon>Sar</taxon>
        <taxon>Alveolata</taxon>
        <taxon>Ciliophora</taxon>
        <taxon>Intramacronucleata</taxon>
        <taxon>Spirotrichea</taxon>
        <taxon>Hypotrichia</taxon>
        <taxon>Euplotida</taxon>
        <taxon>Euplotidae</taxon>
        <taxon>Moneuplotes</taxon>
    </lineage>
</organism>
<gene>
    <name evidence="2" type="ORF">ECRASSUSDP1_LOCUS27107</name>
</gene>
<feature type="compositionally biased region" description="Acidic residues" evidence="1">
    <location>
        <begin position="320"/>
        <end position="330"/>
    </location>
</feature>
<evidence type="ECO:0000313" key="3">
    <source>
        <dbReference type="Proteomes" id="UP001295684"/>
    </source>
</evidence>
<feature type="region of interest" description="Disordered" evidence="1">
    <location>
        <begin position="173"/>
        <end position="384"/>
    </location>
</feature>
<name>A0AAD2D8R9_EUPCR</name>
<proteinExistence type="predicted"/>
<feature type="compositionally biased region" description="Acidic residues" evidence="1">
    <location>
        <begin position="173"/>
        <end position="209"/>
    </location>
</feature>
<sequence length="789" mass="91807">MASIIIASKANSRPLAECEVLAEFLAKNQPQFNYSVIKKHKNEWDDFLTSLTESYGFKRKCCPIVFTVEGELIGDTREFYDYCQNKYGKIVRVGNEVSEPRAKANAQEAKEFVRKRDKGPNLIEKIQKTLRKAKVKKLVSNLEGNFEKIIHNGIPYNVRLTDMSKRSVEFIEEVMDPESEVPEDDGEDKEEGVEEEAGDDNLDYDDLESKEENKEDPTPNEGEGSQANNEDEQESHPEGEGDAPEEPHPVEEIKEEIKAKPEKVIEEPVSIDDVVSQYPFDESKGMTFEDFEKFYKDEIEGKLNRREAVKERNQRRNGELEEDKEPEEEAPEAHQELDQDPDGEGEGNDGEGDQEAKERREAERQRIEKEREEEEKKRQEEERVKQIEEANRMREEFYKEYVQRRYHIYEKDKYQRTILKKLRIDTFDDNYSLYVHPEPPIQEVMMIFQSDPELEDDDFQNYRDFGLVERLPMTKIPEEMESYVKTEEAKVSINRSPLKSAEIDITNPLTSYEWKLWYHIVSTTKGYGFLQILPVGYRSSSAFSANLLHVAPKTKSWGKFESPLDKLISLRKEYYIKENTRLFEEKQKKDKTVAGNNALSQTDKQHQEELKKQEEMQNEHIYRFSKDNIFKLPEFDFPHFVCILEGEPSDSSLVADYLKICDELNLGELQRLGVTIIITKEWMFVATLSQPYMKIENDLDLFIDPFSYAGILNIHVKDHSWPQTAGIDVKDQITSYLPSKAYSEPLPSQLPEEEPPVEEEDEYDDQEAEGEGKEGEGEGEAEKDDKETS</sequence>
<dbReference type="EMBL" id="CAMPGE010027960">
    <property type="protein sequence ID" value="CAI2385534.1"/>
    <property type="molecule type" value="Genomic_DNA"/>
</dbReference>
<feature type="compositionally biased region" description="Acidic residues" evidence="1">
    <location>
        <begin position="751"/>
        <end position="769"/>
    </location>
</feature>
<keyword evidence="3" id="KW-1185">Reference proteome</keyword>
<dbReference type="AlphaFoldDB" id="A0AAD2D8R9"/>
<feature type="compositionally biased region" description="Basic and acidic residues" evidence="1">
    <location>
        <begin position="290"/>
        <end position="319"/>
    </location>
</feature>
<accession>A0AAD2D8R9</accession>
<feature type="region of interest" description="Disordered" evidence="1">
    <location>
        <begin position="738"/>
        <end position="789"/>
    </location>
</feature>
<feature type="compositionally biased region" description="Acidic residues" evidence="1">
    <location>
        <begin position="338"/>
        <end position="353"/>
    </location>
</feature>
<protein>
    <submittedName>
        <fullName evidence="2">Uncharacterized protein</fullName>
    </submittedName>
</protein>
<evidence type="ECO:0000256" key="1">
    <source>
        <dbReference type="SAM" id="MobiDB-lite"/>
    </source>
</evidence>
<feature type="compositionally biased region" description="Basic and acidic residues" evidence="1">
    <location>
        <begin position="234"/>
        <end position="266"/>
    </location>
</feature>
<evidence type="ECO:0000313" key="2">
    <source>
        <dbReference type="EMBL" id="CAI2385534.1"/>
    </source>
</evidence>
<reference evidence="2" key="1">
    <citation type="submission" date="2023-07" db="EMBL/GenBank/DDBJ databases">
        <authorList>
            <consortium name="AG Swart"/>
            <person name="Singh M."/>
            <person name="Singh A."/>
            <person name="Seah K."/>
            <person name="Emmerich C."/>
        </authorList>
    </citation>
    <scope>NUCLEOTIDE SEQUENCE</scope>
    <source>
        <strain evidence="2">DP1</strain>
    </source>
</reference>
<dbReference type="Proteomes" id="UP001295684">
    <property type="component" value="Unassembled WGS sequence"/>
</dbReference>
<comment type="caution">
    <text evidence="2">The sequence shown here is derived from an EMBL/GenBank/DDBJ whole genome shotgun (WGS) entry which is preliminary data.</text>
</comment>
<feature type="compositionally biased region" description="Basic and acidic residues" evidence="1">
    <location>
        <begin position="354"/>
        <end position="384"/>
    </location>
</feature>